<dbReference type="NCBIfam" id="NF001943">
    <property type="entry name" value="PRK00724.1-2"/>
    <property type="match status" value="1"/>
</dbReference>
<dbReference type="Pfam" id="PF02634">
    <property type="entry name" value="FdhD-NarQ"/>
    <property type="match status" value="1"/>
</dbReference>
<dbReference type="InterPro" id="IPR016193">
    <property type="entry name" value="Cytidine_deaminase-like"/>
</dbReference>
<dbReference type="PANTHER" id="PTHR30592">
    <property type="entry name" value="FORMATE DEHYDROGENASE"/>
    <property type="match status" value="1"/>
</dbReference>
<reference evidence="4 5" key="1">
    <citation type="submission" date="2023-03" db="EMBL/GenBank/DDBJ databases">
        <title>Draft genome sequence of type strain Streptomyces ferralitis JCM 14344.</title>
        <authorList>
            <person name="Klaysubun C."/>
            <person name="Duangmal K."/>
        </authorList>
    </citation>
    <scope>NUCLEOTIDE SEQUENCE [LARGE SCALE GENOMIC DNA]</scope>
    <source>
        <strain evidence="4 5">JCM 14344</strain>
    </source>
</reference>
<evidence type="ECO:0000256" key="1">
    <source>
        <dbReference type="ARBA" id="ARBA00022490"/>
    </source>
</evidence>
<keyword evidence="5" id="KW-1185">Reference proteome</keyword>
<organism evidence="4 5">
    <name type="scientific">Streptantibioticus ferralitis</name>
    <dbReference type="NCBI Taxonomy" id="236510"/>
    <lineage>
        <taxon>Bacteria</taxon>
        <taxon>Bacillati</taxon>
        <taxon>Actinomycetota</taxon>
        <taxon>Actinomycetes</taxon>
        <taxon>Kitasatosporales</taxon>
        <taxon>Streptomycetaceae</taxon>
        <taxon>Streptantibioticus</taxon>
    </lineage>
</organism>
<name>A0ABT5Z309_9ACTN</name>
<dbReference type="InterPro" id="IPR003786">
    <property type="entry name" value="FdhD"/>
</dbReference>
<feature type="active site" description="Cysteine persulfide intermediate" evidence="3">
    <location>
        <position position="115"/>
    </location>
</feature>
<keyword evidence="1 3" id="KW-0963">Cytoplasm</keyword>
<comment type="subcellular location">
    <subcellularLocation>
        <location evidence="3">Cytoplasm</location>
    </subcellularLocation>
</comment>
<dbReference type="EMBL" id="JARHTQ010000014">
    <property type="protein sequence ID" value="MDF2258222.1"/>
    <property type="molecule type" value="Genomic_DNA"/>
</dbReference>
<evidence type="ECO:0000313" key="4">
    <source>
        <dbReference type="EMBL" id="MDF2258222.1"/>
    </source>
</evidence>
<evidence type="ECO:0000256" key="2">
    <source>
        <dbReference type="ARBA" id="ARBA00023150"/>
    </source>
</evidence>
<comment type="function">
    <text evidence="3">Required for formate dehydrogenase (FDH) activity. Acts as a sulfur carrier protein that transfers sulfur from IscS to the molybdenum cofactor prior to its insertion into FDH.</text>
</comment>
<dbReference type="Gene3D" id="3.10.20.10">
    <property type="match status" value="1"/>
</dbReference>
<gene>
    <name evidence="3 4" type="primary">fdhD</name>
    <name evidence="4" type="ORF">P2L57_21625</name>
</gene>
<dbReference type="HAMAP" id="MF_00187">
    <property type="entry name" value="FdhD"/>
    <property type="match status" value="1"/>
</dbReference>
<protein>
    <recommendedName>
        <fullName evidence="3">Sulfur carrier protein FdhD</fullName>
    </recommendedName>
</protein>
<dbReference type="Gene3D" id="3.40.140.10">
    <property type="entry name" value="Cytidine Deaminase, domain 2"/>
    <property type="match status" value="1"/>
</dbReference>
<dbReference type="SUPFAM" id="SSF53927">
    <property type="entry name" value="Cytidine deaminase-like"/>
    <property type="match status" value="1"/>
</dbReference>
<dbReference type="Proteomes" id="UP001220022">
    <property type="component" value="Unassembled WGS sequence"/>
</dbReference>
<evidence type="ECO:0000256" key="3">
    <source>
        <dbReference type="HAMAP-Rule" id="MF_00187"/>
    </source>
</evidence>
<comment type="caution">
    <text evidence="4">The sequence shown here is derived from an EMBL/GenBank/DDBJ whole genome shotgun (WGS) entry which is preliminary data.</text>
</comment>
<accession>A0ABT5Z309</accession>
<comment type="similarity">
    <text evidence="3">Belongs to the FdhD family.</text>
</comment>
<proteinExistence type="inferred from homology"/>
<dbReference type="NCBIfam" id="TIGR00129">
    <property type="entry name" value="fdhD_narQ"/>
    <property type="match status" value="1"/>
</dbReference>
<comment type="caution">
    <text evidence="3">Lacks conserved residue(s) required for the propagation of feature annotation.</text>
</comment>
<keyword evidence="2 3" id="KW-0501">Molybdenum cofactor biosynthesis</keyword>
<dbReference type="RefSeq" id="WP_275817035.1">
    <property type="nucleotide sequence ID" value="NZ_BAAANM010000025.1"/>
</dbReference>
<evidence type="ECO:0000313" key="5">
    <source>
        <dbReference type="Proteomes" id="UP001220022"/>
    </source>
</evidence>
<dbReference type="PIRSF" id="PIRSF015626">
    <property type="entry name" value="FdhD"/>
    <property type="match status" value="1"/>
</dbReference>
<dbReference type="PANTHER" id="PTHR30592:SF1">
    <property type="entry name" value="SULFUR CARRIER PROTEIN FDHD"/>
    <property type="match status" value="1"/>
</dbReference>
<sequence>MGRVTERRRVLRVRDGAVGHRSDTLVAEEPLEIRLNGKPLAITMRTPGDDFALAAGFLVSEGVLGSADELASIVYCAGATDDGANTYNVVDVTLAAGVPVPDITLERNVYTTSSCGLCGKASLDAVTTTARWQLADTPSVRLDPEVLAALPDRLRAAQRVFDRTGGLHAAALFTPDGELLDVREDVGRHNAVDKLVGRALQQNLLPLSGSVLLVSGRASFELAQKAVMAGIPVLAAVSAPSSLAVDLAAEADMTLVGFLRGSSMNVYAGEHRVMLGATAAGG</sequence>